<dbReference type="Proteomes" id="UP000054144">
    <property type="component" value="Unassembled WGS sequence"/>
</dbReference>
<accession>A0A0D7A1N7</accession>
<dbReference type="EMBL" id="KN882064">
    <property type="protein sequence ID" value="KIY44932.1"/>
    <property type="molecule type" value="Genomic_DNA"/>
</dbReference>
<name>A0A0D7A1N7_9AGAR</name>
<organism evidence="1 2">
    <name type="scientific">Fistulina hepatica ATCC 64428</name>
    <dbReference type="NCBI Taxonomy" id="1128425"/>
    <lineage>
        <taxon>Eukaryota</taxon>
        <taxon>Fungi</taxon>
        <taxon>Dikarya</taxon>
        <taxon>Basidiomycota</taxon>
        <taxon>Agaricomycotina</taxon>
        <taxon>Agaricomycetes</taxon>
        <taxon>Agaricomycetidae</taxon>
        <taxon>Agaricales</taxon>
        <taxon>Fistulinaceae</taxon>
        <taxon>Fistulina</taxon>
    </lineage>
</organism>
<evidence type="ECO:0000313" key="1">
    <source>
        <dbReference type="EMBL" id="KIY44932.1"/>
    </source>
</evidence>
<keyword evidence="2" id="KW-1185">Reference proteome</keyword>
<sequence length="213" mass="23843">MSIPPSSLIVAGPIYTNAYSPCDQGTHEWTMQMRIDDFVVTICVWTRYVGTDHHTHRLILRHIPRIPGNDLTIEPATTESILTPQPATLLVSPSPNLILMTLVPASSECVYVGLPSKHVHPTADSMIHRDSLLVTPQAFLGYGQIMGLLACQCYPLCVYLKCIIHRLNGVVDNVVHVLVPRRIINEAEWNHTSDAHVGCHIPFFHHLLEALWH</sequence>
<evidence type="ECO:0000313" key="2">
    <source>
        <dbReference type="Proteomes" id="UP000054144"/>
    </source>
</evidence>
<dbReference type="AlphaFoldDB" id="A0A0D7A1N7"/>
<protein>
    <submittedName>
        <fullName evidence="1">Uncharacterized protein</fullName>
    </submittedName>
</protein>
<reference evidence="1 2" key="1">
    <citation type="journal article" date="2015" name="Fungal Genet. Biol.">
        <title>Evolution of novel wood decay mechanisms in Agaricales revealed by the genome sequences of Fistulina hepatica and Cylindrobasidium torrendii.</title>
        <authorList>
            <person name="Floudas D."/>
            <person name="Held B.W."/>
            <person name="Riley R."/>
            <person name="Nagy L.G."/>
            <person name="Koehler G."/>
            <person name="Ransdell A.S."/>
            <person name="Younus H."/>
            <person name="Chow J."/>
            <person name="Chiniquy J."/>
            <person name="Lipzen A."/>
            <person name="Tritt A."/>
            <person name="Sun H."/>
            <person name="Haridas S."/>
            <person name="LaButti K."/>
            <person name="Ohm R.A."/>
            <person name="Kues U."/>
            <person name="Blanchette R.A."/>
            <person name="Grigoriev I.V."/>
            <person name="Minto R.E."/>
            <person name="Hibbett D.S."/>
        </authorList>
    </citation>
    <scope>NUCLEOTIDE SEQUENCE [LARGE SCALE GENOMIC DNA]</scope>
    <source>
        <strain evidence="1 2">ATCC 64428</strain>
    </source>
</reference>
<proteinExistence type="predicted"/>
<gene>
    <name evidence="1" type="ORF">FISHEDRAFT_77151</name>
</gene>